<dbReference type="KEGG" id="xap:XA3_17700"/>
<protein>
    <submittedName>
        <fullName evidence="1">Uncharacterized protein</fullName>
    </submittedName>
</protein>
<organism evidence="1 2">
    <name type="scientific">Xylocopilactobacillus apicola</name>
    <dbReference type="NCBI Taxonomy" id="2932184"/>
    <lineage>
        <taxon>Bacteria</taxon>
        <taxon>Bacillati</taxon>
        <taxon>Bacillota</taxon>
        <taxon>Bacilli</taxon>
        <taxon>Lactobacillales</taxon>
        <taxon>Lactobacillaceae</taxon>
        <taxon>Xylocopilactobacillus</taxon>
    </lineage>
</organism>
<dbReference type="Proteomes" id="UP001321861">
    <property type="component" value="Chromosome"/>
</dbReference>
<dbReference type="EMBL" id="AP026802">
    <property type="protein sequence ID" value="BDR59329.1"/>
    <property type="molecule type" value="Genomic_DNA"/>
</dbReference>
<accession>A0AAU9DT92</accession>
<reference evidence="1 2" key="1">
    <citation type="journal article" date="2023" name="Microbiol. Spectr.">
        <title>Symbiosis of Carpenter Bees with Uncharacterized Lactic Acid Bacteria Showing NAD Auxotrophy.</title>
        <authorList>
            <person name="Kawasaki S."/>
            <person name="Ozawa K."/>
            <person name="Mori T."/>
            <person name="Yamamoto A."/>
            <person name="Ito M."/>
            <person name="Ohkuma M."/>
            <person name="Sakamoto M."/>
            <person name="Matsutani M."/>
        </authorList>
    </citation>
    <scope>NUCLEOTIDE SEQUENCE [LARGE SCALE GENOMIC DNA]</scope>
    <source>
        <strain evidence="1 2">XA3</strain>
    </source>
</reference>
<evidence type="ECO:0000313" key="1">
    <source>
        <dbReference type="EMBL" id="BDR59329.1"/>
    </source>
</evidence>
<keyword evidence="2" id="KW-1185">Reference proteome</keyword>
<sequence length="212" mass="24728">MTKYHYSVSGEYKDWIKIYKNNTLVHNGSLLGLILNKNGKIVLRLNYGTNQYFETELKYSKDFIVVVPLVPEMLKDTYKYVPIIFSDDEFKTFLEVIYADVELFKNLPDLSKQDLLNMWLLSSSIQKNYLNLIEMENDILNRILFLSNDKYDVGDIKYIIKELKGSIYKIPENSEDVVSYIDSADGICEWNGLIKIGEKIHLKIDEDHYAGI</sequence>
<evidence type="ECO:0000313" key="2">
    <source>
        <dbReference type="Proteomes" id="UP001321861"/>
    </source>
</evidence>
<gene>
    <name evidence="1" type="ORF">XA3_17700</name>
</gene>
<name>A0AAU9DT92_9LACO</name>
<dbReference type="RefSeq" id="WP_317635131.1">
    <property type="nucleotide sequence ID" value="NZ_AP026802.1"/>
</dbReference>
<dbReference type="AlphaFoldDB" id="A0AAU9DT92"/>
<proteinExistence type="predicted"/>